<reference evidence="1" key="1">
    <citation type="submission" date="2021-02" db="EMBL/GenBank/DDBJ databases">
        <title>Genome sequence Cadophora malorum strain M34.</title>
        <authorList>
            <person name="Stefanovic E."/>
            <person name="Vu D."/>
            <person name="Scully C."/>
            <person name="Dijksterhuis J."/>
            <person name="Roader J."/>
            <person name="Houbraken J."/>
        </authorList>
    </citation>
    <scope>NUCLEOTIDE SEQUENCE</scope>
    <source>
        <strain evidence="1">M34</strain>
    </source>
</reference>
<dbReference type="EMBL" id="JAFJYH010000164">
    <property type="protein sequence ID" value="KAG4417096.1"/>
    <property type="molecule type" value="Genomic_DNA"/>
</dbReference>
<dbReference type="Proteomes" id="UP000664132">
    <property type="component" value="Unassembled WGS sequence"/>
</dbReference>
<sequence length="106" mass="12183">YEEDELFGWFEVLVEISVVSGGVSGEMEGGNLREVSGLDGGAARGSLFPSRRLLDQCVRNVKEIRVVELQRGSERRMSEDEKRKRIVRVFEERKEKLDEECEEGFE</sequence>
<gene>
    <name evidence="1" type="ORF">IFR04_009732</name>
</gene>
<proteinExistence type="predicted"/>
<evidence type="ECO:0000313" key="1">
    <source>
        <dbReference type="EMBL" id="KAG4417096.1"/>
    </source>
</evidence>
<organism evidence="1 2">
    <name type="scientific">Cadophora malorum</name>
    <dbReference type="NCBI Taxonomy" id="108018"/>
    <lineage>
        <taxon>Eukaryota</taxon>
        <taxon>Fungi</taxon>
        <taxon>Dikarya</taxon>
        <taxon>Ascomycota</taxon>
        <taxon>Pezizomycotina</taxon>
        <taxon>Leotiomycetes</taxon>
        <taxon>Helotiales</taxon>
        <taxon>Ploettnerulaceae</taxon>
        <taxon>Cadophora</taxon>
    </lineage>
</organism>
<comment type="caution">
    <text evidence="1">The sequence shown here is derived from an EMBL/GenBank/DDBJ whole genome shotgun (WGS) entry which is preliminary data.</text>
</comment>
<feature type="non-terminal residue" evidence="1">
    <location>
        <position position="1"/>
    </location>
</feature>
<keyword evidence="2" id="KW-1185">Reference proteome</keyword>
<evidence type="ECO:0000313" key="2">
    <source>
        <dbReference type="Proteomes" id="UP000664132"/>
    </source>
</evidence>
<name>A0A8H7TDY3_9HELO</name>
<accession>A0A8H7TDY3</accession>
<protein>
    <submittedName>
        <fullName evidence="1">Uncharacterized protein</fullName>
    </submittedName>
</protein>
<dbReference type="AlphaFoldDB" id="A0A8H7TDY3"/>